<comment type="pathway">
    <text evidence="2">Protein modification; protein sumoylation.</text>
</comment>
<gene>
    <name evidence="11" type="ORF">CTAYLR_010423</name>
</gene>
<dbReference type="CDD" id="cd16651">
    <property type="entry name" value="SPL-RING_NSE2"/>
    <property type="match status" value="1"/>
</dbReference>
<evidence type="ECO:0000256" key="4">
    <source>
        <dbReference type="ARBA" id="ARBA00022679"/>
    </source>
</evidence>
<dbReference type="GO" id="GO:0016925">
    <property type="term" value="P:protein sumoylation"/>
    <property type="evidence" value="ECO:0007669"/>
    <property type="project" value="TreeGrafter"/>
</dbReference>
<evidence type="ECO:0000256" key="6">
    <source>
        <dbReference type="ARBA" id="ARBA00022771"/>
    </source>
</evidence>
<keyword evidence="4" id="KW-0808">Transferase</keyword>
<dbReference type="GO" id="GO:0008270">
    <property type="term" value="F:zinc ion binding"/>
    <property type="evidence" value="ECO:0007669"/>
    <property type="project" value="UniProtKB-KW"/>
</dbReference>
<comment type="similarity">
    <text evidence="3">Belongs to the NSE2 family.</text>
</comment>
<evidence type="ECO:0000259" key="10">
    <source>
        <dbReference type="Pfam" id="PF11789"/>
    </source>
</evidence>
<evidence type="ECO:0000256" key="5">
    <source>
        <dbReference type="ARBA" id="ARBA00022723"/>
    </source>
</evidence>
<dbReference type="InterPro" id="IPR013083">
    <property type="entry name" value="Znf_RING/FYVE/PHD"/>
</dbReference>
<dbReference type="Gene3D" id="3.30.40.10">
    <property type="entry name" value="Zinc/RING finger domain, C3HC4 (zinc finger)"/>
    <property type="match status" value="1"/>
</dbReference>
<reference evidence="11" key="1">
    <citation type="submission" date="2023-01" db="EMBL/GenBank/DDBJ databases">
        <title>Metagenome sequencing of chrysophaentin producing Chrysophaeum taylorii.</title>
        <authorList>
            <person name="Davison J."/>
            <person name="Bewley C."/>
        </authorList>
    </citation>
    <scope>NUCLEOTIDE SEQUENCE</scope>
    <source>
        <strain evidence="11">NIES-1699</strain>
    </source>
</reference>
<dbReference type="Pfam" id="PF11789">
    <property type="entry name" value="zf-Nse"/>
    <property type="match status" value="1"/>
</dbReference>
<dbReference type="InterPro" id="IPR004181">
    <property type="entry name" value="Znf_MIZ"/>
</dbReference>
<dbReference type="GO" id="GO:0000724">
    <property type="term" value="P:double-strand break repair via homologous recombination"/>
    <property type="evidence" value="ECO:0007669"/>
    <property type="project" value="InterPro"/>
</dbReference>
<keyword evidence="12" id="KW-1185">Reference proteome</keyword>
<evidence type="ECO:0000256" key="3">
    <source>
        <dbReference type="ARBA" id="ARBA00008212"/>
    </source>
</evidence>
<dbReference type="PANTHER" id="PTHR21330">
    <property type="entry name" value="E3 SUMO-PROTEIN LIGASE NSE2"/>
    <property type="match status" value="1"/>
</dbReference>
<evidence type="ECO:0000313" key="11">
    <source>
        <dbReference type="EMBL" id="KAJ8604889.1"/>
    </source>
</evidence>
<keyword evidence="9" id="KW-0539">Nucleus</keyword>
<keyword evidence="6" id="KW-0863">Zinc-finger</keyword>
<protein>
    <recommendedName>
        <fullName evidence="10">SP-RING-type domain-containing protein</fullName>
    </recommendedName>
</protein>
<keyword evidence="8" id="KW-0862">Zinc</keyword>
<feature type="domain" description="SP-RING-type" evidence="10">
    <location>
        <begin position="144"/>
        <end position="191"/>
    </location>
</feature>
<proteinExistence type="inferred from homology"/>
<evidence type="ECO:0000256" key="8">
    <source>
        <dbReference type="ARBA" id="ARBA00022833"/>
    </source>
</evidence>
<evidence type="ECO:0000256" key="7">
    <source>
        <dbReference type="ARBA" id="ARBA00022786"/>
    </source>
</evidence>
<comment type="subcellular location">
    <subcellularLocation>
        <location evidence="1">Nucleus</location>
    </subcellularLocation>
</comment>
<evidence type="ECO:0000256" key="9">
    <source>
        <dbReference type="ARBA" id="ARBA00023242"/>
    </source>
</evidence>
<keyword evidence="7" id="KW-0833">Ubl conjugation pathway</keyword>
<evidence type="ECO:0000256" key="1">
    <source>
        <dbReference type="ARBA" id="ARBA00004123"/>
    </source>
</evidence>
<sequence>MPRSGAVSAIKSAEAKYHEGTLNLRGKVLDLAKQVVNMKELGDEARKQTLEGLVKVLRDAIGVKLTIDAFLESLEGLPADADEGEDAVEFFDNLLETAMASKLGGLERKVENDSQYKRIQRVVRPVLVGEEDEECLIDESQEMTEASLKDPFTQKFFDKPMRSKKCGHIYSKVTVDSYFSTQKDCVIPGCNYKLLGSRDFERDAETEVAIQRFLKSQEAGATQAVEEDEDDDL</sequence>
<dbReference type="GO" id="GO:0061665">
    <property type="term" value="F:SUMO ligase activity"/>
    <property type="evidence" value="ECO:0007669"/>
    <property type="project" value="TreeGrafter"/>
</dbReference>
<dbReference type="EMBL" id="JAQMWT010000321">
    <property type="protein sequence ID" value="KAJ8604889.1"/>
    <property type="molecule type" value="Genomic_DNA"/>
</dbReference>
<name>A0AAD7XJP4_9STRA</name>
<dbReference type="GO" id="GO:0030915">
    <property type="term" value="C:Smc5-Smc6 complex"/>
    <property type="evidence" value="ECO:0007669"/>
    <property type="project" value="InterPro"/>
</dbReference>
<organism evidence="11 12">
    <name type="scientific">Chrysophaeum taylorii</name>
    <dbReference type="NCBI Taxonomy" id="2483200"/>
    <lineage>
        <taxon>Eukaryota</taxon>
        <taxon>Sar</taxon>
        <taxon>Stramenopiles</taxon>
        <taxon>Ochrophyta</taxon>
        <taxon>Pelagophyceae</taxon>
        <taxon>Pelagomonadales</taxon>
        <taxon>Pelagomonadaceae</taxon>
        <taxon>Chrysophaeum</taxon>
    </lineage>
</organism>
<dbReference type="AlphaFoldDB" id="A0AAD7XJP4"/>
<dbReference type="GO" id="GO:0005634">
    <property type="term" value="C:nucleus"/>
    <property type="evidence" value="ECO:0007669"/>
    <property type="project" value="UniProtKB-SubCell"/>
</dbReference>
<comment type="caution">
    <text evidence="11">The sequence shown here is derived from an EMBL/GenBank/DDBJ whole genome shotgun (WGS) entry which is preliminary data.</text>
</comment>
<dbReference type="PANTHER" id="PTHR21330:SF1">
    <property type="entry name" value="E3 SUMO-PROTEIN LIGASE NSE2"/>
    <property type="match status" value="1"/>
</dbReference>
<evidence type="ECO:0000313" key="12">
    <source>
        <dbReference type="Proteomes" id="UP001230188"/>
    </source>
</evidence>
<dbReference type="Proteomes" id="UP001230188">
    <property type="component" value="Unassembled WGS sequence"/>
</dbReference>
<dbReference type="InterPro" id="IPR026846">
    <property type="entry name" value="Nse2(Mms21)"/>
</dbReference>
<keyword evidence="5" id="KW-0479">Metal-binding</keyword>
<accession>A0AAD7XJP4</accession>
<evidence type="ECO:0000256" key="2">
    <source>
        <dbReference type="ARBA" id="ARBA00004718"/>
    </source>
</evidence>